<organism evidence="2">
    <name type="scientific">Salinimicrobium catena</name>
    <dbReference type="NCBI Taxonomy" id="390640"/>
    <lineage>
        <taxon>Bacteria</taxon>
        <taxon>Pseudomonadati</taxon>
        <taxon>Bacteroidota</taxon>
        <taxon>Flavobacteriia</taxon>
        <taxon>Flavobacteriales</taxon>
        <taxon>Flavobacteriaceae</taxon>
        <taxon>Salinimicrobium</taxon>
    </lineage>
</organism>
<protein>
    <submittedName>
        <fullName evidence="2">HD domain-containing protein</fullName>
    </submittedName>
</protein>
<dbReference type="SUPFAM" id="SSF109604">
    <property type="entry name" value="HD-domain/PDEase-like"/>
    <property type="match status" value="1"/>
</dbReference>
<dbReference type="CDD" id="cd00077">
    <property type="entry name" value="HDc"/>
    <property type="match status" value="1"/>
</dbReference>
<gene>
    <name evidence="2" type="ORF">ENO10_03495</name>
</gene>
<name>A0A7C2M1X4_9FLAO</name>
<comment type="caution">
    <text evidence="2">The sequence shown here is derived from an EMBL/GenBank/DDBJ whole genome shotgun (WGS) entry which is preliminary data.</text>
</comment>
<evidence type="ECO:0000259" key="1">
    <source>
        <dbReference type="Pfam" id="PF01966"/>
    </source>
</evidence>
<feature type="domain" description="HD" evidence="1">
    <location>
        <begin position="28"/>
        <end position="121"/>
    </location>
</feature>
<reference evidence="2" key="1">
    <citation type="journal article" date="2020" name="mSystems">
        <title>Genome- and Community-Level Interaction Insights into Carbon Utilization and Element Cycling Functions of Hydrothermarchaeota in Hydrothermal Sediment.</title>
        <authorList>
            <person name="Zhou Z."/>
            <person name="Liu Y."/>
            <person name="Xu W."/>
            <person name="Pan J."/>
            <person name="Luo Z.H."/>
            <person name="Li M."/>
        </authorList>
    </citation>
    <scope>NUCLEOTIDE SEQUENCE [LARGE SCALE GENOMIC DNA]</scope>
    <source>
        <strain evidence="2">SpSt-1235</strain>
    </source>
</reference>
<accession>A0A7C2M1X4</accession>
<dbReference type="EMBL" id="DSEE01000256">
    <property type="protein sequence ID" value="HER40263.1"/>
    <property type="molecule type" value="Genomic_DNA"/>
</dbReference>
<dbReference type="AlphaFoldDB" id="A0A7C2M1X4"/>
<dbReference type="Proteomes" id="UP000885753">
    <property type="component" value="Unassembled WGS sequence"/>
</dbReference>
<evidence type="ECO:0000313" key="2">
    <source>
        <dbReference type="EMBL" id="HER40263.1"/>
    </source>
</evidence>
<dbReference type="Gene3D" id="1.10.3210.10">
    <property type="entry name" value="Hypothetical protein af1432"/>
    <property type="match status" value="1"/>
</dbReference>
<feature type="non-terminal residue" evidence="2">
    <location>
        <position position="142"/>
    </location>
</feature>
<dbReference type="Pfam" id="PF01966">
    <property type="entry name" value="HD"/>
    <property type="match status" value="1"/>
</dbReference>
<proteinExistence type="predicted"/>
<sequence>MFEKIYKKVMSRLEKSLPSWLHYHSPGHTRYVLDKVIFLAEKEGVSGKDLLLLKIAAVYHDAGFLIGPKDHERTGCRLAAEELKDYDLSGEDIEKICGMIMATRIPQKPKTKLEKILADADLEYLGTEKFEEFGKDLYKERQ</sequence>
<dbReference type="InterPro" id="IPR006674">
    <property type="entry name" value="HD_domain"/>
</dbReference>
<dbReference type="InterPro" id="IPR003607">
    <property type="entry name" value="HD/PDEase_dom"/>
</dbReference>